<dbReference type="Proteomes" id="UP000799118">
    <property type="component" value="Unassembled WGS sequence"/>
</dbReference>
<dbReference type="PRINTS" id="PR00081">
    <property type="entry name" value="GDHRDH"/>
</dbReference>
<evidence type="ECO:0000313" key="2">
    <source>
        <dbReference type="EMBL" id="KAE9394640.1"/>
    </source>
</evidence>
<dbReference type="Gene3D" id="3.40.50.720">
    <property type="entry name" value="NAD(P)-binding Rossmann-like Domain"/>
    <property type="match status" value="1"/>
</dbReference>
<dbReference type="InterPro" id="IPR036291">
    <property type="entry name" value="NAD(P)-bd_dom_sf"/>
</dbReference>
<proteinExistence type="predicted"/>
<dbReference type="PANTHER" id="PTHR47534">
    <property type="entry name" value="YALI0E05731P"/>
    <property type="match status" value="1"/>
</dbReference>
<gene>
    <name evidence="2" type="ORF">BT96DRAFT_827369</name>
</gene>
<keyword evidence="3" id="KW-1185">Reference proteome</keyword>
<dbReference type="AlphaFoldDB" id="A0A6A4HA62"/>
<dbReference type="OrthoDB" id="2898509at2759"/>
<organism evidence="2 3">
    <name type="scientific">Gymnopus androsaceus JB14</name>
    <dbReference type="NCBI Taxonomy" id="1447944"/>
    <lineage>
        <taxon>Eukaryota</taxon>
        <taxon>Fungi</taxon>
        <taxon>Dikarya</taxon>
        <taxon>Basidiomycota</taxon>
        <taxon>Agaricomycotina</taxon>
        <taxon>Agaricomycetes</taxon>
        <taxon>Agaricomycetidae</taxon>
        <taxon>Agaricales</taxon>
        <taxon>Marasmiineae</taxon>
        <taxon>Omphalotaceae</taxon>
        <taxon>Gymnopus</taxon>
    </lineage>
</organism>
<dbReference type="InterPro" id="IPR002347">
    <property type="entry name" value="SDR_fam"/>
</dbReference>
<evidence type="ECO:0008006" key="4">
    <source>
        <dbReference type="Google" id="ProtNLM"/>
    </source>
</evidence>
<reference evidence="2" key="1">
    <citation type="journal article" date="2019" name="Environ. Microbiol.">
        <title>Fungal ecological strategies reflected in gene transcription - a case study of two litter decomposers.</title>
        <authorList>
            <person name="Barbi F."/>
            <person name="Kohler A."/>
            <person name="Barry K."/>
            <person name="Baskaran P."/>
            <person name="Daum C."/>
            <person name="Fauchery L."/>
            <person name="Ihrmark K."/>
            <person name="Kuo A."/>
            <person name="LaButti K."/>
            <person name="Lipzen A."/>
            <person name="Morin E."/>
            <person name="Grigoriev I.V."/>
            <person name="Henrissat B."/>
            <person name="Lindahl B."/>
            <person name="Martin F."/>
        </authorList>
    </citation>
    <scope>NUCLEOTIDE SEQUENCE</scope>
    <source>
        <strain evidence="2">JB14</strain>
    </source>
</reference>
<evidence type="ECO:0000256" key="1">
    <source>
        <dbReference type="ARBA" id="ARBA00023002"/>
    </source>
</evidence>
<keyword evidence="1" id="KW-0560">Oxidoreductase</keyword>
<dbReference type="EMBL" id="ML769546">
    <property type="protein sequence ID" value="KAE9394640.1"/>
    <property type="molecule type" value="Genomic_DNA"/>
</dbReference>
<accession>A0A6A4HA62</accession>
<dbReference type="PANTHER" id="PTHR47534:SF3">
    <property type="entry name" value="ALCOHOL DEHYDROGENASE-LIKE C-TERMINAL DOMAIN-CONTAINING PROTEIN"/>
    <property type="match status" value="1"/>
</dbReference>
<name>A0A6A4HA62_9AGAR</name>
<sequence>MAPAISVIKARSAKFSPSYLPVAVFVGGTSGIGRGIAEAFARHTKGNANIILVGRNRAAADEIIAGFPRPTSPFAKHEFLHCDATLMKNIQITTKEILSRHSKVNFLVLSPGVLNFTKEDTEEGIDRTLALFYYGRWKFAYDLAPALSKAREENEDAKVLSVLSAGNGVKIDVNDLELKKCSTMTAVRAVATYNDLMMDGFALHYPNLALAHSYPGWVRTPLGLDSPTFIVRVIATLTNSRFSPFSYLPLSIEECGEYSLNGILHTASTPGAWRIGKYGEDIGKKGYFGNDEARDKLWDHTL</sequence>
<dbReference type="GO" id="GO:0016491">
    <property type="term" value="F:oxidoreductase activity"/>
    <property type="evidence" value="ECO:0007669"/>
    <property type="project" value="UniProtKB-KW"/>
</dbReference>
<dbReference type="InterPro" id="IPR052228">
    <property type="entry name" value="Sec_Metab_Biosynth_Oxidored"/>
</dbReference>
<protein>
    <recommendedName>
        <fullName evidence="4">NAD(P)-binding protein</fullName>
    </recommendedName>
</protein>
<dbReference type="Pfam" id="PF00106">
    <property type="entry name" value="adh_short"/>
    <property type="match status" value="1"/>
</dbReference>
<dbReference type="SUPFAM" id="SSF51735">
    <property type="entry name" value="NAD(P)-binding Rossmann-fold domains"/>
    <property type="match status" value="1"/>
</dbReference>
<evidence type="ECO:0000313" key="3">
    <source>
        <dbReference type="Proteomes" id="UP000799118"/>
    </source>
</evidence>